<reference evidence="3 4" key="1">
    <citation type="submission" date="2019-04" db="EMBL/GenBank/DDBJ databases">
        <authorList>
            <person name="Poehlein A."/>
            <person name="Bengelsdorf F.R."/>
            <person name="Duerre P."/>
            <person name="Daniel R."/>
        </authorList>
    </citation>
    <scope>NUCLEOTIDE SEQUENCE [LARGE SCALE GENOMIC DNA]</scope>
    <source>
        <strain evidence="3 4">BS-1</strain>
    </source>
</reference>
<gene>
    <name evidence="3" type="ORF">CAGA_07720</name>
</gene>
<dbReference type="SUPFAM" id="SSF88688">
    <property type="entry name" value="Families 57/38 glycoside transferase middle domain"/>
    <property type="match status" value="1"/>
</dbReference>
<dbReference type="Proteomes" id="UP000297714">
    <property type="component" value="Unassembled WGS sequence"/>
</dbReference>
<protein>
    <submittedName>
        <fullName evidence="3">Alpha mannosidase, middle domain</fullName>
    </submittedName>
</protein>
<evidence type="ECO:0000256" key="1">
    <source>
        <dbReference type="ARBA" id="ARBA00022801"/>
    </source>
</evidence>
<feature type="domain" description="Glycoside hydrolase family 38 central" evidence="2">
    <location>
        <begin position="1"/>
        <end position="69"/>
    </location>
</feature>
<dbReference type="InterPro" id="IPR028995">
    <property type="entry name" value="Glyco_hydro_57/38_cen_sf"/>
</dbReference>
<accession>A0A4Z0YKT9</accession>
<dbReference type="InterPro" id="IPR037094">
    <property type="entry name" value="Glyco_hydro_38_cen_sf"/>
</dbReference>
<dbReference type="InterPro" id="IPR015341">
    <property type="entry name" value="Glyco_hydro_38_cen"/>
</dbReference>
<dbReference type="FunFam" id="1.20.1270.50:FF:000004">
    <property type="entry name" value="alpha-mannosidase 2C1 isoform X1"/>
    <property type="match status" value="1"/>
</dbReference>
<dbReference type="PANTHER" id="PTHR46017:SF1">
    <property type="entry name" value="ALPHA-MANNOSIDASE 2C1"/>
    <property type="match status" value="1"/>
</dbReference>
<dbReference type="Gene3D" id="1.20.1270.50">
    <property type="entry name" value="Glycoside hydrolase family 38, central domain"/>
    <property type="match status" value="1"/>
</dbReference>
<organism evidence="3 4">
    <name type="scientific">Caproiciproducens galactitolivorans</name>
    <dbReference type="NCBI Taxonomy" id="642589"/>
    <lineage>
        <taxon>Bacteria</taxon>
        <taxon>Bacillati</taxon>
        <taxon>Bacillota</taxon>
        <taxon>Clostridia</taxon>
        <taxon>Eubacteriales</taxon>
        <taxon>Acutalibacteraceae</taxon>
        <taxon>Caproiciproducens</taxon>
    </lineage>
</organism>
<dbReference type="GO" id="GO:0009313">
    <property type="term" value="P:oligosaccharide catabolic process"/>
    <property type="evidence" value="ECO:0007669"/>
    <property type="project" value="TreeGrafter"/>
</dbReference>
<dbReference type="GO" id="GO:0004559">
    <property type="term" value="F:alpha-mannosidase activity"/>
    <property type="evidence" value="ECO:0007669"/>
    <property type="project" value="InterPro"/>
</dbReference>
<keyword evidence="4" id="KW-1185">Reference proteome</keyword>
<proteinExistence type="predicted"/>
<name>A0A4Z0YKT9_9FIRM</name>
<evidence type="ECO:0000313" key="3">
    <source>
        <dbReference type="EMBL" id="TGJ77402.1"/>
    </source>
</evidence>
<evidence type="ECO:0000313" key="4">
    <source>
        <dbReference type="Proteomes" id="UP000297714"/>
    </source>
</evidence>
<dbReference type="GO" id="GO:0006013">
    <property type="term" value="P:mannose metabolic process"/>
    <property type="evidence" value="ECO:0007669"/>
    <property type="project" value="InterPro"/>
</dbReference>
<dbReference type="PANTHER" id="PTHR46017">
    <property type="entry name" value="ALPHA-MANNOSIDASE 2C1"/>
    <property type="match status" value="1"/>
</dbReference>
<dbReference type="Pfam" id="PF09261">
    <property type="entry name" value="Alpha-mann_mid"/>
    <property type="match status" value="1"/>
</dbReference>
<evidence type="ECO:0000259" key="2">
    <source>
        <dbReference type="SMART" id="SM00872"/>
    </source>
</evidence>
<keyword evidence="1" id="KW-0378">Hydrolase</keyword>
<sequence>MARNKRGNRKSKFALMNLELISVWAEEYGVAYPEEEISTMWRTVLLNQFHDILPGSAIKDVYDVTRTEYAEIQKKSEALTKERLDVIASAQGTGRDSVVGQAWKRCGNHRRRGFKINEPFYTFVLMIFKNYLVELLTGRIS</sequence>
<dbReference type="EMBL" id="SRMQ01000002">
    <property type="protein sequence ID" value="TGJ77402.1"/>
    <property type="molecule type" value="Genomic_DNA"/>
</dbReference>
<comment type="caution">
    <text evidence="3">The sequence shown here is derived from an EMBL/GenBank/DDBJ whole genome shotgun (WGS) entry which is preliminary data.</text>
</comment>
<dbReference type="SMART" id="SM00872">
    <property type="entry name" value="Alpha-mann_mid"/>
    <property type="match status" value="1"/>
</dbReference>
<dbReference type="AlphaFoldDB" id="A0A4Z0YKT9"/>